<dbReference type="STRING" id="1844.UG56_005955"/>
<sequence>MSPELEVFLEVQHFYGRQSLAIDRGEAVDWAAMFTPDGVFDSPTYPDPVVGTPALEEFARTVHRGSPHLHHIVTNVALGDVTDDAVLVRANLLIVTTHDITTGGARIERVTTITDRFRRLPHLRLHHRLVVRDGQPDPTQEGATHD</sequence>
<protein>
    <recommendedName>
        <fullName evidence="1">SnoaL-like domain-containing protein</fullName>
    </recommendedName>
</protein>
<comment type="caution">
    <text evidence="2">The sequence shown here is derived from an EMBL/GenBank/DDBJ whole genome shotgun (WGS) entry which is preliminary data.</text>
</comment>
<evidence type="ECO:0000313" key="3">
    <source>
        <dbReference type="Proteomes" id="UP000033772"/>
    </source>
</evidence>
<organism evidence="2 3">
    <name type="scientific">Nocardioides luteus</name>
    <dbReference type="NCBI Taxonomy" id="1844"/>
    <lineage>
        <taxon>Bacteria</taxon>
        <taxon>Bacillati</taxon>
        <taxon>Actinomycetota</taxon>
        <taxon>Actinomycetes</taxon>
        <taxon>Propionibacteriales</taxon>
        <taxon>Nocardioidaceae</taxon>
        <taxon>Nocardioides</taxon>
    </lineage>
</organism>
<dbReference type="InterPro" id="IPR037401">
    <property type="entry name" value="SnoaL-like"/>
</dbReference>
<dbReference type="OrthoDB" id="9130903at2"/>
<keyword evidence="3" id="KW-1185">Reference proteome</keyword>
<accession>A0A1J4NAA1</accession>
<name>A0A1J4NAA1_9ACTN</name>
<dbReference type="Pfam" id="PF13577">
    <property type="entry name" value="SnoaL_4"/>
    <property type="match status" value="1"/>
</dbReference>
<dbReference type="RefSeq" id="WP_045548466.1">
    <property type="nucleotide sequence ID" value="NZ_JZDQ02000006.1"/>
</dbReference>
<feature type="domain" description="SnoaL-like" evidence="1">
    <location>
        <begin position="4"/>
        <end position="119"/>
    </location>
</feature>
<dbReference type="InterPro" id="IPR032710">
    <property type="entry name" value="NTF2-like_dom_sf"/>
</dbReference>
<dbReference type="Gene3D" id="3.10.450.50">
    <property type="match status" value="1"/>
</dbReference>
<dbReference type="Proteomes" id="UP000033772">
    <property type="component" value="Unassembled WGS sequence"/>
</dbReference>
<evidence type="ECO:0000313" key="2">
    <source>
        <dbReference type="EMBL" id="OIJ27887.1"/>
    </source>
</evidence>
<evidence type="ECO:0000259" key="1">
    <source>
        <dbReference type="Pfam" id="PF13577"/>
    </source>
</evidence>
<dbReference type="AlphaFoldDB" id="A0A1J4NAA1"/>
<reference evidence="2" key="1">
    <citation type="submission" date="2016-10" db="EMBL/GenBank/DDBJ databases">
        <title>Draft Genome Sequence of Nocardioides luteus Strain BAFB, an Alkane-Degrading Bacterium Isolated from JP-7 Polluted Soil.</title>
        <authorList>
            <person name="Brown L."/>
            <person name="Ruiz O.N."/>
            <person name="Gunasekera T."/>
        </authorList>
    </citation>
    <scope>NUCLEOTIDE SEQUENCE [LARGE SCALE GENOMIC DNA]</scope>
    <source>
        <strain evidence="2">BAFB</strain>
    </source>
</reference>
<dbReference type="CDD" id="cd00531">
    <property type="entry name" value="NTF2_like"/>
    <property type="match status" value="1"/>
</dbReference>
<gene>
    <name evidence="2" type="ORF">UG56_005955</name>
</gene>
<dbReference type="EMBL" id="JZDQ02000006">
    <property type="protein sequence ID" value="OIJ27887.1"/>
    <property type="molecule type" value="Genomic_DNA"/>
</dbReference>
<proteinExistence type="predicted"/>
<dbReference type="SUPFAM" id="SSF54427">
    <property type="entry name" value="NTF2-like"/>
    <property type="match status" value="1"/>
</dbReference>